<accession>A0A6A3IXS2</accession>
<dbReference type="Proteomes" id="UP000435112">
    <property type="component" value="Unassembled WGS sequence"/>
</dbReference>
<reference evidence="2 3" key="1">
    <citation type="submission" date="2018-09" db="EMBL/GenBank/DDBJ databases">
        <title>Genomic investigation of the strawberry pathogen Phytophthora fragariae indicates pathogenicity is determined by transcriptional variation in three key races.</title>
        <authorList>
            <person name="Adams T.M."/>
            <person name="Armitage A.D."/>
            <person name="Sobczyk M.K."/>
            <person name="Bates H.J."/>
            <person name="Dunwell J.M."/>
            <person name="Nellist C.F."/>
            <person name="Harrison R.J."/>
        </authorList>
    </citation>
    <scope>NUCLEOTIDE SEQUENCE [LARGE SCALE GENOMIC DNA]</scope>
    <source>
        <strain evidence="2 3">SCRP324</strain>
    </source>
</reference>
<dbReference type="PROSITE" id="PS51257">
    <property type="entry name" value="PROKAR_LIPOPROTEIN"/>
    <property type="match status" value="1"/>
</dbReference>
<dbReference type="EMBL" id="QXFU01002431">
    <property type="protein sequence ID" value="KAE8985808.1"/>
    <property type="molecule type" value="Genomic_DNA"/>
</dbReference>
<comment type="caution">
    <text evidence="2">The sequence shown here is derived from an EMBL/GenBank/DDBJ whole genome shotgun (WGS) entry which is preliminary data.</text>
</comment>
<protein>
    <submittedName>
        <fullName evidence="2">Uncharacterized protein</fullName>
    </submittedName>
</protein>
<organism evidence="2 3">
    <name type="scientific">Phytophthora rubi</name>
    <dbReference type="NCBI Taxonomy" id="129364"/>
    <lineage>
        <taxon>Eukaryota</taxon>
        <taxon>Sar</taxon>
        <taxon>Stramenopiles</taxon>
        <taxon>Oomycota</taxon>
        <taxon>Peronosporomycetes</taxon>
        <taxon>Peronosporales</taxon>
        <taxon>Peronosporaceae</taxon>
        <taxon>Phytophthora</taxon>
    </lineage>
</organism>
<sequence length="160" mass="15402">MARGGKRGPDDNESSTRKRRRTADPPPANNATGACRHDVCFVVRAGGQSDRLRVVSTLGTNTGATRSDDAGSGGIETSVGRNGDEFDVNAAAGGVGVAHVGIAIDGGAVLRDLAGAADHGDVSNGAGGVGDGGVRGIAGGADHGGASVGAGGVGAEVACR</sequence>
<feature type="compositionally biased region" description="Basic and acidic residues" evidence="1">
    <location>
        <begin position="7"/>
        <end position="16"/>
    </location>
</feature>
<evidence type="ECO:0000313" key="3">
    <source>
        <dbReference type="Proteomes" id="UP000435112"/>
    </source>
</evidence>
<feature type="region of interest" description="Disordered" evidence="1">
    <location>
        <begin position="1"/>
        <end position="33"/>
    </location>
</feature>
<evidence type="ECO:0000313" key="2">
    <source>
        <dbReference type="EMBL" id="KAE8985808.1"/>
    </source>
</evidence>
<proteinExistence type="predicted"/>
<dbReference type="AlphaFoldDB" id="A0A6A3IXS2"/>
<gene>
    <name evidence="2" type="ORF">PR002_g22530</name>
</gene>
<evidence type="ECO:0000256" key="1">
    <source>
        <dbReference type="SAM" id="MobiDB-lite"/>
    </source>
</evidence>
<name>A0A6A3IXS2_9STRA</name>